<protein>
    <submittedName>
        <fullName evidence="5">Type VI secretion system protein TssL</fullName>
    </submittedName>
</protein>
<dbReference type="InterPro" id="IPR006665">
    <property type="entry name" value="OmpA-like"/>
</dbReference>
<feature type="transmembrane region" description="Helical" evidence="3">
    <location>
        <begin position="303"/>
        <end position="323"/>
    </location>
</feature>
<dbReference type="PANTHER" id="PTHR30329:SF19">
    <property type="entry name" value="OUTER MEMBRANE PROTEIN, OMPA FAMILY"/>
    <property type="match status" value="1"/>
</dbReference>
<gene>
    <name evidence="5" type="primary">tssL</name>
    <name evidence="5" type="ORF">HJG44_20015</name>
</gene>
<dbReference type="InterPro" id="IPR017732">
    <property type="entry name" value="T4/T6SS_DotU"/>
</dbReference>
<feature type="compositionally biased region" description="Low complexity" evidence="2">
    <location>
        <begin position="59"/>
        <end position="74"/>
    </location>
</feature>
<dbReference type="PROSITE" id="PS51123">
    <property type="entry name" value="OMPA_2"/>
    <property type="match status" value="1"/>
</dbReference>
<dbReference type="Gene3D" id="3.30.1330.60">
    <property type="entry name" value="OmpA-like domain"/>
    <property type="match status" value="1"/>
</dbReference>
<dbReference type="CDD" id="cd07185">
    <property type="entry name" value="OmpA_C-like"/>
    <property type="match status" value="1"/>
</dbReference>
<organism evidence="5 6">
    <name type="scientific">Enterovirga aerilata</name>
    <dbReference type="NCBI Taxonomy" id="2730920"/>
    <lineage>
        <taxon>Bacteria</taxon>
        <taxon>Pseudomonadati</taxon>
        <taxon>Pseudomonadota</taxon>
        <taxon>Alphaproteobacteria</taxon>
        <taxon>Hyphomicrobiales</taxon>
        <taxon>Methylobacteriaceae</taxon>
        <taxon>Enterovirga</taxon>
    </lineage>
</organism>
<evidence type="ECO:0000313" key="5">
    <source>
        <dbReference type="EMBL" id="NNM74650.1"/>
    </source>
</evidence>
<name>A0A849IEW9_9HYPH</name>
<evidence type="ECO:0000313" key="6">
    <source>
        <dbReference type="Proteomes" id="UP000564885"/>
    </source>
</evidence>
<dbReference type="Pfam" id="PF09850">
    <property type="entry name" value="DotU"/>
    <property type="match status" value="1"/>
</dbReference>
<keyword evidence="1 3" id="KW-0472">Membrane</keyword>
<dbReference type="InterPro" id="IPR038522">
    <property type="entry name" value="T4/T6SS_DotU_sf"/>
</dbReference>
<dbReference type="AlphaFoldDB" id="A0A849IEW9"/>
<sequence length="510" mass="54808">MSKPFDPFGRSDRTIIMPNPGGRRAEPAPQPSPPQAPGPGAPPPPSHFPPPPPPPPQRAAPVAPSSQPAFAPASYGAVPGAPSTGEDAWAFPQPAAPPPPLTAAERQRALVLKRDVVVAPNENPFLRAGGPLLLLLGRLRVQLSRASFANLMEQVAATIEDFERDTRTAGISAEQTRVAKYIVCATADDIVQNIPTDDRHVWTQYSMLSRFFGERIGGVRFFEELERAKVDPVGNYYLLELMHACLALGFRGIHGTSAGGPAALQTIQRNLYELLRRTRQPNREISPRWQGQAIAAAISRFQVPVWAVASVVGVLLLGLFFILRMLLAGGAEAAATAMVTVHPIGEVGIQRRIYTPPPPPPPPPPQSQVARFRGVLQAEVASGNISVAETGNQVVIRIAAALFAPGQADVKPEFAALIHRLTALLDKEPGALKVVGHTDSQPIKNVRFPSNFHLSQERAKAVAGLMKAKLTRPERIEVEGKGADVPIAPNDTVEGRAKNRRVEILIPRSA</sequence>
<dbReference type="NCBIfam" id="TIGR03350">
    <property type="entry name" value="type_VI_ompA"/>
    <property type="match status" value="1"/>
</dbReference>
<dbReference type="EMBL" id="JABEPP010000006">
    <property type="protein sequence ID" value="NNM74650.1"/>
    <property type="molecule type" value="Genomic_DNA"/>
</dbReference>
<dbReference type="InterPro" id="IPR017733">
    <property type="entry name" value="OmpA-like_dom_proteobacteria"/>
</dbReference>
<keyword evidence="3" id="KW-0812">Transmembrane</keyword>
<reference evidence="5 6" key="1">
    <citation type="submission" date="2020-04" db="EMBL/GenBank/DDBJ databases">
        <title>Enterovirga sp. isolate from soil.</title>
        <authorList>
            <person name="Chea S."/>
            <person name="Kim D.-U."/>
        </authorList>
    </citation>
    <scope>NUCLEOTIDE SEQUENCE [LARGE SCALE GENOMIC DNA]</scope>
    <source>
        <strain evidence="5 6">DB1703</strain>
    </source>
</reference>
<dbReference type="InterPro" id="IPR036737">
    <property type="entry name" value="OmpA-like_sf"/>
</dbReference>
<evidence type="ECO:0000256" key="2">
    <source>
        <dbReference type="SAM" id="MobiDB-lite"/>
    </source>
</evidence>
<evidence type="ECO:0000259" key="4">
    <source>
        <dbReference type="PROSITE" id="PS51123"/>
    </source>
</evidence>
<feature type="region of interest" description="Disordered" evidence="2">
    <location>
        <begin position="1"/>
        <end position="101"/>
    </location>
</feature>
<dbReference type="GO" id="GO:0016020">
    <property type="term" value="C:membrane"/>
    <property type="evidence" value="ECO:0007669"/>
    <property type="project" value="UniProtKB-UniRule"/>
</dbReference>
<evidence type="ECO:0000256" key="3">
    <source>
        <dbReference type="SAM" id="Phobius"/>
    </source>
</evidence>
<dbReference type="RefSeq" id="WP_171220111.1">
    <property type="nucleotide sequence ID" value="NZ_JABEPP010000006.1"/>
</dbReference>
<feature type="compositionally biased region" description="Pro residues" evidence="2">
    <location>
        <begin position="28"/>
        <end position="58"/>
    </location>
</feature>
<comment type="caution">
    <text evidence="5">The sequence shown here is derived from an EMBL/GenBank/DDBJ whole genome shotgun (WGS) entry which is preliminary data.</text>
</comment>
<feature type="domain" description="OmpA-like" evidence="4">
    <location>
        <begin position="390"/>
        <end position="510"/>
    </location>
</feature>
<dbReference type="InterPro" id="IPR050330">
    <property type="entry name" value="Bact_OuterMem_StrucFunc"/>
</dbReference>
<proteinExistence type="predicted"/>
<evidence type="ECO:0000256" key="1">
    <source>
        <dbReference type="PROSITE-ProRule" id="PRU00473"/>
    </source>
</evidence>
<dbReference type="NCBIfam" id="NF038228">
    <property type="entry name" value="IcmH_DotU_IVB"/>
    <property type="match status" value="1"/>
</dbReference>
<dbReference type="Pfam" id="PF00691">
    <property type="entry name" value="OmpA"/>
    <property type="match status" value="1"/>
</dbReference>
<dbReference type="Proteomes" id="UP000564885">
    <property type="component" value="Unassembled WGS sequence"/>
</dbReference>
<keyword evidence="6" id="KW-1185">Reference proteome</keyword>
<dbReference type="PANTHER" id="PTHR30329">
    <property type="entry name" value="STATOR ELEMENT OF FLAGELLAR MOTOR COMPLEX"/>
    <property type="match status" value="1"/>
</dbReference>
<accession>A0A849IEW9</accession>
<dbReference type="SUPFAM" id="SSF103088">
    <property type="entry name" value="OmpA-like"/>
    <property type="match status" value="1"/>
</dbReference>
<dbReference type="NCBIfam" id="TIGR03349">
    <property type="entry name" value="IV_VI_DotU"/>
    <property type="match status" value="1"/>
</dbReference>
<keyword evidence="3" id="KW-1133">Transmembrane helix</keyword>
<dbReference type="Gene3D" id="1.25.40.590">
    <property type="entry name" value="Type IV / VI secretion system, DotU"/>
    <property type="match status" value="1"/>
</dbReference>